<reference evidence="2" key="1">
    <citation type="submission" date="2022-06" db="EMBL/GenBank/DDBJ databases">
        <title>Ornithinimicrobium JY.X270.</title>
        <authorList>
            <person name="Huang Y."/>
        </authorList>
    </citation>
    <scope>NUCLEOTIDE SEQUENCE</scope>
    <source>
        <strain evidence="2">JY.X270</strain>
    </source>
</reference>
<gene>
    <name evidence="2" type="ORF">NF557_09435</name>
</gene>
<protein>
    <submittedName>
        <fullName evidence="2">MBL fold metallo-hydrolase</fullName>
    </submittedName>
</protein>
<dbReference type="Proteomes" id="UP001056535">
    <property type="component" value="Chromosome"/>
</dbReference>
<dbReference type="Pfam" id="PF12706">
    <property type="entry name" value="Lactamase_B_2"/>
    <property type="match status" value="1"/>
</dbReference>
<dbReference type="CDD" id="cd07715">
    <property type="entry name" value="TaR3-like_MBL-fold"/>
    <property type="match status" value="1"/>
</dbReference>
<dbReference type="EMBL" id="CP099490">
    <property type="protein sequence ID" value="USQ74885.1"/>
    <property type="molecule type" value="Genomic_DNA"/>
</dbReference>
<evidence type="ECO:0000313" key="2">
    <source>
        <dbReference type="EMBL" id="USQ74885.1"/>
    </source>
</evidence>
<sequence>MLLDIHGARGSMPVGTAEFARYGGDTTCYSLHHDEGDLVTIIDAGTGLRLLVPQISKPGTTVTIVLTHYHWDHIQGLSMCAPMWQGDLSLRIIGPGDVAGAVSGAISPPWFPVPIADMKIEFVSAPESFHIGEVEVTTFPLNHPQGGLGYRFNHDGRSVVVATDHEAGTDADQALVRRSEGADMLVHDAQYLPSEIESKRGWGHSTWEQAVAMASQAGAGQLLMASHDPSRSDAAVDDLVARSVDLFPQAAGASCADRFSL</sequence>
<dbReference type="PANTHER" id="PTHR42663">
    <property type="entry name" value="HYDROLASE C777.06C-RELATED-RELATED"/>
    <property type="match status" value="1"/>
</dbReference>
<dbReference type="InterPro" id="IPR036866">
    <property type="entry name" value="RibonucZ/Hydroxyglut_hydro"/>
</dbReference>
<dbReference type="PANTHER" id="PTHR42663:SF4">
    <property type="entry name" value="SLL1036 PROTEIN"/>
    <property type="match status" value="1"/>
</dbReference>
<name>A0ABY4YF50_9MICO</name>
<evidence type="ECO:0000259" key="1">
    <source>
        <dbReference type="SMART" id="SM00849"/>
    </source>
</evidence>
<dbReference type="InterPro" id="IPR001279">
    <property type="entry name" value="Metallo-B-lactamas"/>
</dbReference>
<proteinExistence type="predicted"/>
<accession>A0ABY4YF50</accession>
<dbReference type="Gene3D" id="3.60.15.10">
    <property type="entry name" value="Ribonuclease Z/Hydroxyacylglutathione hydrolase-like"/>
    <property type="match status" value="1"/>
</dbReference>
<dbReference type="SUPFAM" id="SSF56281">
    <property type="entry name" value="Metallo-hydrolase/oxidoreductase"/>
    <property type="match status" value="1"/>
</dbReference>
<evidence type="ECO:0000313" key="3">
    <source>
        <dbReference type="Proteomes" id="UP001056535"/>
    </source>
</evidence>
<dbReference type="SMART" id="SM00849">
    <property type="entry name" value="Lactamase_B"/>
    <property type="match status" value="1"/>
</dbReference>
<organism evidence="2 3">
    <name type="scientific">Ornithinimicrobium cryptoxanthini</name>
    <dbReference type="NCBI Taxonomy" id="2934161"/>
    <lineage>
        <taxon>Bacteria</taxon>
        <taxon>Bacillati</taxon>
        <taxon>Actinomycetota</taxon>
        <taxon>Actinomycetes</taxon>
        <taxon>Micrococcales</taxon>
        <taxon>Ornithinimicrobiaceae</taxon>
        <taxon>Ornithinimicrobium</taxon>
    </lineage>
</organism>
<dbReference type="RefSeq" id="WP_252618956.1">
    <property type="nucleotide sequence ID" value="NZ_CP099490.1"/>
</dbReference>
<keyword evidence="3" id="KW-1185">Reference proteome</keyword>
<feature type="domain" description="Metallo-beta-lactamase" evidence="1">
    <location>
        <begin position="25"/>
        <end position="227"/>
    </location>
</feature>